<keyword evidence="2" id="KW-1185">Reference proteome</keyword>
<protein>
    <recommendedName>
        <fullName evidence="3">PilX N-terminal</fullName>
    </recommendedName>
</protein>
<reference evidence="1 2" key="1">
    <citation type="submission" date="2016-11" db="EMBL/GenBank/DDBJ databases">
        <authorList>
            <person name="Jaros S."/>
            <person name="Januszkiewicz K."/>
            <person name="Wedrychowicz H."/>
        </authorList>
    </citation>
    <scope>NUCLEOTIDE SEQUENCE [LARGE SCALE GENOMIC DNA]</scope>
    <source>
        <strain evidence="1 2">DSM 19022</strain>
    </source>
</reference>
<evidence type="ECO:0008006" key="3">
    <source>
        <dbReference type="Google" id="ProtNLM"/>
    </source>
</evidence>
<organism evidence="1 2">
    <name type="scientific">Lutispora thermophila DSM 19022</name>
    <dbReference type="NCBI Taxonomy" id="1122184"/>
    <lineage>
        <taxon>Bacteria</taxon>
        <taxon>Bacillati</taxon>
        <taxon>Bacillota</taxon>
        <taxon>Clostridia</taxon>
        <taxon>Lutisporales</taxon>
        <taxon>Lutisporaceae</taxon>
        <taxon>Lutispora</taxon>
    </lineage>
</organism>
<dbReference type="RefSeq" id="WP_073025885.1">
    <property type="nucleotide sequence ID" value="NZ_FQZS01000011.1"/>
</dbReference>
<evidence type="ECO:0000313" key="2">
    <source>
        <dbReference type="Proteomes" id="UP000184442"/>
    </source>
</evidence>
<gene>
    <name evidence="1" type="ORF">SAMN02745176_01806</name>
</gene>
<accession>A0A1M6F414</accession>
<dbReference type="OrthoDB" id="1947207at2"/>
<dbReference type="EMBL" id="FQZS01000011">
    <property type="protein sequence ID" value="SHI92421.1"/>
    <property type="molecule type" value="Genomic_DNA"/>
</dbReference>
<proteinExistence type="predicted"/>
<dbReference type="STRING" id="1122184.SAMN02745176_01806"/>
<dbReference type="Proteomes" id="UP000184442">
    <property type="component" value="Unassembled WGS sequence"/>
</dbReference>
<sequence length="181" mass="20889">MKHENKGSILVLVLLLTSVIISTSTVLLSTTVMNYKMKNINSRVKKTFYNAEGAIDEAYVIVLNYIESAIEYSYTKDNSKANYTEFLLSKCEDSKGNKGLANILKDRSNYLIYNDNNISIEANIYSKTDFLVLDIKSTCIDDKIEKKINMIYHILIPKDGCYDYTINPEDLIYIYDWKLER</sequence>
<evidence type="ECO:0000313" key="1">
    <source>
        <dbReference type="EMBL" id="SHI92421.1"/>
    </source>
</evidence>
<name>A0A1M6F414_9FIRM</name>
<dbReference type="AlphaFoldDB" id="A0A1M6F414"/>